<organism evidence="3 4">
    <name type="scientific">Nematocida parisii (strain ERTm3)</name>
    <name type="common">Nematode killer fungus</name>
    <dbReference type="NCBI Taxonomy" id="935791"/>
    <lineage>
        <taxon>Eukaryota</taxon>
        <taxon>Fungi</taxon>
        <taxon>Fungi incertae sedis</taxon>
        <taxon>Microsporidia</taxon>
        <taxon>Nematocida</taxon>
    </lineage>
</organism>
<dbReference type="AlphaFoldDB" id="I3EKN2"/>
<dbReference type="InParanoid" id="I3EKN2"/>
<feature type="domain" description="TOG" evidence="2">
    <location>
        <begin position="1"/>
        <end position="203"/>
    </location>
</feature>
<gene>
    <name evidence="3" type="ORF">NEQG_00549</name>
</gene>
<feature type="domain" description="TOG" evidence="2">
    <location>
        <begin position="264"/>
        <end position="496"/>
    </location>
</feature>
<proteinExistence type="predicted"/>
<keyword evidence="4" id="KW-1185">Reference proteome</keyword>
<evidence type="ECO:0000259" key="2">
    <source>
        <dbReference type="SMART" id="SM01349"/>
    </source>
</evidence>
<feature type="compositionally biased region" description="Low complexity" evidence="1">
    <location>
        <begin position="227"/>
        <end position="248"/>
    </location>
</feature>
<feature type="compositionally biased region" description="Low complexity" evidence="1">
    <location>
        <begin position="200"/>
        <end position="213"/>
    </location>
</feature>
<dbReference type="FunCoup" id="I3EKN2">
    <property type="interactions" value="9"/>
</dbReference>
<dbReference type="Gene3D" id="1.25.10.10">
    <property type="entry name" value="Leucine-rich Repeat Variant"/>
    <property type="match status" value="2"/>
</dbReference>
<dbReference type="STRING" id="935791.I3EKN2"/>
<name>I3EKN2_NEMP3</name>
<sequence>MVDAQPTWKDRVEKYRKLEEQWKRKPQGQISTIVEIVKETSIPALEAGLSAIIPLAKANTMEEYTRDVLAVLFKNVASTKPTTKKAVKEIMEAQAHHNPSYVVLAASIHIKDKNPKIITETLKILVEHAALLDKYLMGSILPHAAFLFGHGTGSVREEATRLFQILAEKDPEEVGEAVKTLRPIQVKEIFQPPQEKEQKAAAQQAEAPVQQVQRQGRSAQSIPQTPSDISASAKPSSSSENSTRMSTMPIVEKKPVPRKGKESAAQPAKPKEYKVISLIESFYDRFRSAQWKERLVMEELDEKLGSNKKLDRNDTHDVLDAIIKKIGESNNKVFIAAMSVASKIASREKIQESFAIQITKAVGKRLKDKKEQVQQSVTNLIVTLVEIYKASILLELSAMAVSDKTVRHGVLKTFDACIDLVSEKEIESAKAFKSLVECTKDQNADIRALACTCIAKVLSKKEELVTQGEIEAYGVERLLAAKIEAQTEELFKKKDAEITAIIESLCEDIRNTSIKTEPITPIRTAQSTAQSQENMTVSPIITQSLKRDKMNIPIQDINGDNVFIDAPYQASQIQQPSVCSTSSMNRSPSESEIMNFIKTGEIDGSVLRSLVDALGSSPIVSARALSLLSVININEEIAMQIKEKMETLSVNEPHSVLMAESLKSKVFRIINEKSAFEEKCLFASLCDSLMKGERVPQEALVSAISMAEKRSTVLKEEQAFLIIKTSAEMEYWDVLSMLEKVFPILKILTVLISLAETHPAFINSIYFLLQRAPMIPNAWVEGVVGGQKFISLLERAETPASAQILTLLKKENIITTYSPCAKKVRRSEEIADINLLLNDIIDQNSVHSHASLEKLEQVSVQNLSALLRSASTVVNVLLLQLSDSLSSGGTYANVYIIIGIIKRICESDVFLSTLDAGTLLSLVSDYIVIITGQIPRGSASPEGIKKECSESLLKMCVNAPFLTMFKIYINLLSNRYREEKVREILVKLLWKHSKLSSSAISDRSVVMGIINRLNSFYAEFRGDLKSDQLITKVLQLHLIEILKQYGEEFLKVFKVTGPVLQQVHALGGVKL</sequence>
<dbReference type="SUPFAM" id="SSF48371">
    <property type="entry name" value="ARM repeat"/>
    <property type="match status" value="1"/>
</dbReference>
<accession>I3EKN2</accession>
<dbReference type="VEuPathDB" id="MicrosporidiaDB:NEQG_00549"/>
<dbReference type="OMA" id="LACTCIS"/>
<reference evidence="3" key="1">
    <citation type="submission" date="2011-01" db="EMBL/GenBank/DDBJ databases">
        <title>The Genome Sequence of Nematocida parisii strain ERTm3.</title>
        <authorList>
            <consortium name="The Broad Institute Genome Sequencing Platform"/>
            <consortium name="The Broad Institute Genome Sequencing Center for Infectious Disease"/>
            <person name="Cuomo C."/>
            <person name="Troemel E."/>
            <person name="Young S.K."/>
            <person name="Zeng Q."/>
            <person name="Gargeya S."/>
            <person name="Fitzgerald M."/>
            <person name="Haas B."/>
            <person name="Abouelleil A."/>
            <person name="Alvarado L."/>
            <person name="Arachchi H.M."/>
            <person name="Berlin A."/>
            <person name="Chapman S.B."/>
            <person name="Gearin G."/>
            <person name="Goldberg J."/>
            <person name="Griggs A."/>
            <person name="Gujja S."/>
            <person name="Hansen M."/>
            <person name="Heiman D."/>
            <person name="Howarth C."/>
            <person name="Larimer J."/>
            <person name="Lui A."/>
            <person name="MacDonald P.J.P."/>
            <person name="McCowen C."/>
            <person name="Montmayeur A."/>
            <person name="Murphy C."/>
            <person name="Neiman D."/>
            <person name="Pearson M."/>
            <person name="Priest M."/>
            <person name="Roberts A."/>
            <person name="Saif S."/>
            <person name="Shea T."/>
            <person name="Sisk P."/>
            <person name="Stolte C."/>
            <person name="Sykes S."/>
            <person name="Wortman J."/>
            <person name="Nusbaum C."/>
            <person name="Birren B."/>
        </authorList>
    </citation>
    <scope>NUCLEOTIDE SEQUENCE</scope>
    <source>
        <strain evidence="3">ERTm3</strain>
    </source>
</reference>
<feature type="compositionally biased region" description="Basic and acidic residues" evidence="1">
    <location>
        <begin position="251"/>
        <end position="262"/>
    </location>
</feature>
<dbReference type="EMBL" id="GL870876">
    <property type="protein sequence ID" value="EIJ89779.1"/>
    <property type="molecule type" value="Genomic_DNA"/>
</dbReference>
<protein>
    <recommendedName>
        <fullName evidence="2">TOG domain-containing protein</fullName>
    </recommendedName>
</protein>
<feature type="compositionally biased region" description="Polar residues" evidence="1">
    <location>
        <begin position="214"/>
        <end position="226"/>
    </location>
</feature>
<evidence type="ECO:0000313" key="3">
    <source>
        <dbReference type="EMBL" id="EIJ89779.1"/>
    </source>
</evidence>
<dbReference type="InterPro" id="IPR011989">
    <property type="entry name" value="ARM-like"/>
</dbReference>
<dbReference type="OrthoDB" id="2189589at2759"/>
<feature type="region of interest" description="Disordered" evidence="1">
    <location>
        <begin position="193"/>
        <end position="270"/>
    </location>
</feature>
<dbReference type="HOGENOM" id="CLU_288044_0_0_1"/>
<evidence type="ECO:0000313" key="4">
    <source>
        <dbReference type="Proteomes" id="UP000002872"/>
    </source>
</evidence>
<evidence type="ECO:0000256" key="1">
    <source>
        <dbReference type="SAM" id="MobiDB-lite"/>
    </source>
</evidence>
<dbReference type="InterPro" id="IPR016024">
    <property type="entry name" value="ARM-type_fold"/>
</dbReference>
<dbReference type="Proteomes" id="UP000002872">
    <property type="component" value="Unassembled WGS sequence"/>
</dbReference>
<dbReference type="InterPro" id="IPR034085">
    <property type="entry name" value="TOG"/>
</dbReference>
<dbReference type="SMART" id="SM01349">
    <property type="entry name" value="TOG"/>
    <property type="match status" value="2"/>
</dbReference>